<evidence type="ECO:0000256" key="1">
    <source>
        <dbReference type="SAM" id="MobiDB-lite"/>
    </source>
</evidence>
<evidence type="ECO:0000313" key="3">
    <source>
        <dbReference type="EMBL" id="DAD43549.1"/>
    </source>
</evidence>
<dbReference type="EMBL" id="DUZY01000006">
    <property type="protein sequence ID" value="DAD43549.1"/>
    <property type="molecule type" value="Genomic_DNA"/>
</dbReference>
<sequence length="78" mass="6944">MVGFIEAISAGIADGKDMVQASGGLFLLGTVVASLSVISMVIFACGGSGSSRGGKDGDGGGGGGDASGGGCGGGCGGG</sequence>
<evidence type="ECO:0008006" key="5">
    <source>
        <dbReference type="Google" id="ProtNLM"/>
    </source>
</evidence>
<keyword evidence="2" id="KW-1133">Transmembrane helix</keyword>
<organism evidence="3 4">
    <name type="scientific">Nelumbo nucifera</name>
    <name type="common">Sacred lotus</name>
    <dbReference type="NCBI Taxonomy" id="4432"/>
    <lineage>
        <taxon>Eukaryota</taxon>
        <taxon>Viridiplantae</taxon>
        <taxon>Streptophyta</taxon>
        <taxon>Embryophyta</taxon>
        <taxon>Tracheophyta</taxon>
        <taxon>Spermatophyta</taxon>
        <taxon>Magnoliopsida</taxon>
        <taxon>Proteales</taxon>
        <taxon>Nelumbonaceae</taxon>
        <taxon>Nelumbo</taxon>
    </lineage>
</organism>
<gene>
    <name evidence="3" type="ORF">HUJ06_001779</name>
</gene>
<keyword evidence="2" id="KW-0812">Transmembrane</keyword>
<feature type="compositionally biased region" description="Gly residues" evidence="1">
    <location>
        <begin position="59"/>
        <end position="78"/>
    </location>
</feature>
<dbReference type="AlphaFoldDB" id="A0A822ZJH7"/>
<proteinExistence type="predicted"/>
<keyword evidence="4" id="KW-1185">Reference proteome</keyword>
<dbReference type="Proteomes" id="UP000607653">
    <property type="component" value="Unassembled WGS sequence"/>
</dbReference>
<keyword evidence="2" id="KW-0472">Membrane</keyword>
<protein>
    <recommendedName>
        <fullName evidence="5">Loricrin-like</fullName>
    </recommendedName>
</protein>
<evidence type="ECO:0000313" key="4">
    <source>
        <dbReference type="Proteomes" id="UP000607653"/>
    </source>
</evidence>
<feature type="transmembrane region" description="Helical" evidence="2">
    <location>
        <begin position="25"/>
        <end position="45"/>
    </location>
</feature>
<accession>A0A822ZJH7</accession>
<reference evidence="3 4" key="1">
    <citation type="journal article" date="2020" name="Mol. Biol. Evol.">
        <title>Distinct Expression and Methylation Patterns for Genes with Different Fates following a Single Whole-Genome Duplication in Flowering Plants.</title>
        <authorList>
            <person name="Shi T."/>
            <person name="Rahmani R.S."/>
            <person name="Gugger P.F."/>
            <person name="Wang M."/>
            <person name="Li H."/>
            <person name="Zhang Y."/>
            <person name="Li Z."/>
            <person name="Wang Q."/>
            <person name="Van de Peer Y."/>
            <person name="Marchal K."/>
            <person name="Chen J."/>
        </authorList>
    </citation>
    <scope>NUCLEOTIDE SEQUENCE [LARGE SCALE GENOMIC DNA]</scope>
    <source>
        <tissue evidence="3">Leaf</tissue>
    </source>
</reference>
<feature type="region of interest" description="Disordered" evidence="1">
    <location>
        <begin position="47"/>
        <end position="78"/>
    </location>
</feature>
<name>A0A822ZJH7_NELNU</name>
<comment type="caution">
    <text evidence="3">The sequence shown here is derived from an EMBL/GenBank/DDBJ whole genome shotgun (WGS) entry which is preliminary data.</text>
</comment>
<evidence type="ECO:0000256" key="2">
    <source>
        <dbReference type="SAM" id="Phobius"/>
    </source>
</evidence>